<comment type="subcellular location">
    <subcellularLocation>
        <location evidence="1">Cell inner membrane</location>
        <topology evidence="1">Multi-pass membrane protein</topology>
    </subcellularLocation>
</comment>
<keyword evidence="6" id="KW-1133">Transmembrane helix</keyword>
<dbReference type="InterPro" id="IPR055348">
    <property type="entry name" value="DctQ"/>
</dbReference>
<dbReference type="RefSeq" id="WP_009295243.1">
    <property type="nucleotide sequence ID" value="NZ_CABKQH010000002.1"/>
</dbReference>
<dbReference type="PANTHER" id="PTHR35011">
    <property type="entry name" value="2,3-DIKETO-L-GULONATE TRAP TRANSPORTER SMALL PERMEASE PROTEIN YIAM"/>
    <property type="match status" value="1"/>
</dbReference>
<dbReference type="GO" id="GO:0015740">
    <property type="term" value="P:C4-dicarboxylate transport"/>
    <property type="evidence" value="ECO:0007669"/>
    <property type="project" value="TreeGrafter"/>
</dbReference>
<feature type="domain" description="Tripartite ATP-independent periplasmic transporters DctQ component" evidence="9">
    <location>
        <begin position="29"/>
        <end position="157"/>
    </location>
</feature>
<proteinExistence type="inferred from homology"/>
<keyword evidence="4" id="KW-0997">Cell inner membrane</keyword>
<reference evidence="10 11" key="1">
    <citation type="submission" date="2017-04" db="EMBL/GenBank/DDBJ databases">
        <title>Complete genome of Campylobacter concisus ATCC 33237T and draft genomes for an additional eight well characterized C. concisus strains.</title>
        <authorList>
            <person name="Cornelius A.J."/>
            <person name="Miller W.G."/>
            <person name="Lastovica A.J."/>
            <person name="On S.L."/>
            <person name="French N.P."/>
            <person name="Vandenberg O."/>
            <person name="Biggs P.J."/>
        </authorList>
    </citation>
    <scope>NUCLEOTIDE SEQUENCE [LARGE SCALE GENOMIC DNA]</scope>
    <source>
        <strain evidence="10 11">Lasto127.99</strain>
    </source>
</reference>
<dbReference type="Pfam" id="PF04290">
    <property type="entry name" value="DctQ"/>
    <property type="match status" value="1"/>
</dbReference>
<keyword evidence="2" id="KW-0813">Transport</keyword>
<evidence type="ECO:0000256" key="2">
    <source>
        <dbReference type="ARBA" id="ARBA00022448"/>
    </source>
</evidence>
<gene>
    <name evidence="10" type="ORF">B9N60_02620</name>
</gene>
<dbReference type="EMBL" id="NDYQ01000003">
    <property type="protein sequence ID" value="OUT18567.1"/>
    <property type="molecule type" value="Genomic_DNA"/>
</dbReference>
<keyword evidence="3" id="KW-1003">Cell membrane</keyword>
<evidence type="ECO:0000256" key="5">
    <source>
        <dbReference type="ARBA" id="ARBA00022692"/>
    </source>
</evidence>
<dbReference type="GO" id="GO:0005886">
    <property type="term" value="C:plasma membrane"/>
    <property type="evidence" value="ECO:0007669"/>
    <property type="project" value="UniProtKB-SubCell"/>
</dbReference>
<evidence type="ECO:0000256" key="3">
    <source>
        <dbReference type="ARBA" id="ARBA00022475"/>
    </source>
</evidence>
<keyword evidence="5" id="KW-0812">Transmembrane</keyword>
<comment type="similarity">
    <text evidence="8">Belongs to the TRAP transporter small permease family.</text>
</comment>
<evidence type="ECO:0000256" key="4">
    <source>
        <dbReference type="ARBA" id="ARBA00022519"/>
    </source>
</evidence>
<protein>
    <submittedName>
        <fullName evidence="10">C4-dicarboxylate ABC transporter permease</fullName>
    </submittedName>
</protein>
<evidence type="ECO:0000256" key="8">
    <source>
        <dbReference type="ARBA" id="ARBA00038436"/>
    </source>
</evidence>
<sequence>MKKNFINALDILIVSLNKTIAVLGLASGTLLAFANVVARYFFDKSWSWASELSNYLFIWSAFFAAAYGFNKGIHVSVTILVEKFPPALAKACLLFSHILTTVFLIFIAVYSVDYLKILHEIEQMIIDLGIPQWVPMLVLPIAFVTASYRSAEKAIKVALTPAAKVVSNEAHELAHGSVVKD</sequence>
<organism evidence="10 11">
    <name type="scientific">Campylobacter concisus</name>
    <dbReference type="NCBI Taxonomy" id="199"/>
    <lineage>
        <taxon>Bacteria</taxon>
        <taxon>Pseudomonadati</taxon>
        <taxon>Campylobacterota</taxon>
        <taxon>Epsilonproteobacteria</taxon>
        <taxon>Campylobacterales</taxon>
        <taxon>Campylobacteraceae</taxon>
        <taxon>Campylobacter</taxon>
    </lineage>
</organism>
<dbReference type="PANTHER" id="PTHR35011:SF2">
    <property type="entry name" value="2,3-DIKETO-L-GULONATE TRAP TRANSPORTER SMALL PERMEASE PROTEIN YIAM"/>
    <property type="match status" value="1"/>
</dbReference>
<evidence type="ECO:0000256" key="1">
    <source>
        <dbReference type="ARBA" id="ARBA00004429"/>
    </source>
</evidence>
<evidence type="ECO:0000259" key="9">
    <source>
        <dbReference type="Pfam" id="PF04290"/>
    </source>
</evidence>
<name>A0A1Y5NCS0_9BACT</name>
<dbReference type="Proteomes" id="UP000195893">
    <property type="component" value="Unassembled WGS sequence"/>
</dbReference>
<comment type="caution">
    <text evidence="10">The sequence shown here is derived from an EMBL/GenBank/DDBJ whole genome shotgun (WGS) entry which is preliminary data.</text>
</comment>
<dbReference type="GO" id="GO:0022857">
    <property type="term" value="F:transmembrane transporter activity"/>
    <property type="evidence" value="ECO:0007669"/>
    <property type="project" value="TreeGrafter"/>
</dbReference>
<dbReference type="AlphaFoldDB" id="A0A1Y5NCS0"/>
<dbReference type="InterPro" id="IPR007387">
    <property type="entry name" value="TRAP_DctQ"/>
</dbReference>
<evidence type="ECO:0000256" key="7">
    <source>
        <dbReference type="ARBA" id="ARBA00023136"/>
    </source>
</evidence>
<evidence type="ECO:0000313" key="11">
    <source>
        <dbReference type="Proteomes" id="UP000195893"/>
    </source>
</evidence>
<evidence type="ECO:0000256" key="6">
    <source>
        <dbReference type="ARBA" id="ARBA00022989"/>
    </source>
</evidence>
<evidence type="ECO:0000313" key="10">
    <source>
        <dbReference type="EMBL" id="OUT18567.1"/>
    </source>
</evidence>
<accession>A0A1Y5NCS0</accession>
<keyword evidence="7" id="KW-0472">Membrane</keyword>